<evidence type="ECO:0000256" key="6">
    <source>
        <dbReference type="RuleBase" id="RU364082"/>
    </source>
</evidence>
<proteinExistence type="inferred from homology"/>
<evidence type="ECO:0000256" key="1">
    <source>
        <dbReference type="ARBA" id="ARBA00004781"/>
    </source>
</evidence>
<comment type="caution">
    <text evidence="8">The sequence shown here is derived from an EMBL/GenBank/DDBJ whole genome shotgun (WGS) entry which is preliminary data.</text>
</comment>
<comment type="catalytic activity">
    <reaction evidence="5 6">
        <text>dTDP-beta-L-rhamnose + NADP(+) = dTDP-4-dehydro-beta-L-rhamnose + NADPH + H(+)</text>
        <dbReference type="Rhea" id="RHEA:21796"/>
        <dbReference type="ChEBI" id="CHEBI:15378"/>
        <dbReference type="ChEBI" id="CHEBI:57510"/>
        <dbReference type="ChEBI" id="CHEBI:57783"/>
        <dbReference type="ChEBI" id="CHEBI:58349"/>
        <dbReference type="ChEBI" id="CHEBI:62830"/>
        <dbReference type="EC" id="1.1.1.133"/>
    </reaction>
</comment>
<dbReference type="GO" id="GO:0008831">
    <property type="term" value="F:dTDP-4-dehydrorhamnose reductase activity"/>
    <property type="evidence" value="ECO:0007669"/>
    <property type="project" value="UniProtKB-EC"/>
</dbReference>
<dbReference type="CDD" id="cd05254">
    <property type="entry name" value="dTDP_HR_like_SDR_e"/>
    <property type="match status" value="1"/>
</dbReference>
<comment type="function">
    <text evidence="6">Catalyzes the reduction of dTDP-6-deoxy-L-lyxo-4-hexulose to yield dTDP-L-rhamnose.</text>
</comment>
<dbReference type="InterPro" id="IPR029903">
    <property type="entry name" value="RmlD-like-bd"/>
</dbReference>
<evidence type="ECO:0000313" key="9">
    <source>
        <dbReference type="Proteomes" id="UP001138709"/>
    </source>
</evidence>
<comment type="cofactor">
    <cofactor evidence="6">
        <name>Mg(2+)</name>
        <dbReference type="ChEBI" id="CHEBI:18420"/>
    </cofactor>
    <text evidence="6">Binds 1 Mg(2+) ion per monomer.</text>
</comment>
<reference evidence="8" key="1">
    <citation type="submission" date="2020-01" db="EMBL/GenBank/DDBJ databases">
        <authorList>
            <person name="Rat A."/>
        </authorList>
    </citation>
    <scope>NUCLEOTIDE SEQUENCE</scope>
    <source>
        <strain evidence="8">LMG 31228</strain>
    </source>
</reference>
<dbReference type="GO" id="GO:0019305">
    <property type="term" value="P:dTDP-rhamnose biosynthetic process"/>
    <property type="evidence" value="ECO:0007669"/>
    <property type="project" value="TreeGrafter"/>
</dbReference>
<sequence>MRVLVLGAGGMLGHAAYRVLSAGPGLSVFGTLRGEGALRHFPAELQDRLLTGIDVLDTDRLAACLAQTRPDVVLNCVGLVKQHQAAEDPLSALPINALLPHRLARLCTLMGARLVHVSTDCVFRGDRGSYTESDAPDAADLYGRSKLLGEVDAPNAVTLRTSIIGRELGSRHGLVEWFLGEPGPVRGFTRAVFSGLTTDELSRVILRHVLRRPELRGVWHVAAAPISKNDLILLLRDAYRRDTEIRPDGSVVLDRSLDGSRFRAATGYTAPAWPEMIRTMRDGACLP</sequence>
<evidence type="ECO:0000256" key="2">
    <source>
        <dbReference type="ARBA" id="ARBA00010944"/>
    </source>
</evidence>
<dbReference type="Gene3D" id="3.40.50.720">
    <property type="entry name" value="NAD(P)-binding Rossmann-like Domain"/>
    <property type="match status" value="1"/>
</dbReference>
<evidence type="ECO:0000313" key="8">
    <source>
        <dbReference type="EMBL" id="MBR0681575.1"/>
    </source>
</evidence>
<gene>
    <name evidence="8" type="ORF">GXW74_13850</name>
</gene>
<dbReference type="InterPro" id="IPR036291">
    <property type="entry name" value="NAD(P)-bd_dom_sf"/>
</dbReference>
<dbReference type="InterPro" id="IPR005913">
    <property type="entry name" value="dTDP_dehydrorham_reduct"/>
</dbReference>
<dbReference type="GO" id="GO:0005829">
    <property type="term" value="C:cytosol"/>
    <property type="evidence" value="ECO:0007669"/>
    <property type="project" value="TreeGrafter"/>
</dbReference>
<name>A0A9X9XCY9_9PROT</name>
<dbReference type="PANTHER" id="PTHR10491:SF4">
    <property type="entry name" value="METHIONINE ADENOSYLTRANSFERASE 2 SUBUNIT BETA"/>
    <property type="match status" value="1"/>
</dbReference>
<dbReference type="EC" id="1.1.1.133" evidence="3 6"/>
<reference evidence="8" key="2">
    <citation type="journal article" date="2021" name="Syst. Appl. Microbiol.">
        <title>Roseomonas hellenica sp. nov., isolated from roots of wild-growing Alkanna tinctoria.</title>
        <authorList>
            <person name="Rat A."/>
            <person name="Naranjo H.D."/>
            <person name="Lebbe L."/>
            <person name="Cnockaert M."/>
            <person name="Krigas N."/>
            <person name="Grigoriadou K."/>
            <person name="Maloupa E."/>
            <person name="Willems A."/>
        </authorList>
    </citation>
    <scope>NUCLEOTIDE SEQUENCE</scope>
    <source>
        <strain evidence="8">LMG 31228</strain>
    </source>
</reference>
<keyword evidence="6" id="KW-0521">NADP</keyword>
<dbReference type="PANTHER" id="PTHR10491">
    <property type="entry name" value="DTDP-4-DEHYDRORHAMNOSE REDUCTASE"/>
    <property type="match status" value="1"/>
</dbReference>
<evidence type="ECO:0000256" key="5">
    <source>
        <dbReference type="ARBA" id="ARBA00048200"/>
    </source>
</evidence>
<evidence type="ECO:0000256" key="4">
    <source>
        <dbReference type="ARBA" id="ARBA00017099"/>
    </source>
</evidence>
<organism evidence="8 9">
    <name type="scientific">Neoroseomonas eburnea</name>
    <dbReference type="NCBI Taxonomy" id="1346889"/>
    <lineage>
        <taxon>Bacteria</taxon>
        <taxon>Pseudomonadati</taxon>
        <taxon>Pseudomonadota</taxon>
        <taxon>Alphaproteobacteria</taxon>
        <taxon>Acetobacterales</taxon>
        <taxon>Acetobacteraceae</taxon>
        <taxon>Neoroseomonas</taxon>
    </lineage>
</organism>
<dbReference type="AlphaFoldDB" id="A0A9X9XCY9"/>
<accession>A0A9X9XCY9</accession>
<feature type="domain" description="RmlD-like substrate binding" evidence="7">
    <location>
        <begin position="1"/>
        <end position="164"/>
    </location>
</feature>
<evidence type="ECO:0000256" key="3">
    <source>
        <dbReference type="ARBA" id="ARBA00012929"/>
    </source>
</evidence>
<evidence type="ECO:0000259" key="7">
    <source>
        <dbReference type="Pfam" id="PF04321"/>
    </source>
</evidence>
<keyword evidence="9" id="KW-1185">Reference proteome</keyword>
<comment type="pathway">
    <text evidence="1 6">Carbohydrate biosynthesis; dTDP-L-rhamnose biosynthesis.</text>
</comment>
<keyword evidence="6" id="KW-0560">Oxidoreductase</keyword>
<dbReference type="SUPFAM" id="SSF51735">
    <property type="entry name" value="NAD(P)-binding Rossmann-fold domains"/>
    <property type="match status" value="1"/>
</dbReference>
<dbReference type="Proteomes" id="UP001138709">
    <property type="component" value="Unassembled WGS sequence"/>
</dbReference>
<protein>
    <recommendedName>
        <fullName evidence="4 6">dTDP-4-dehydrorhamnose reductase</fullName>
        <ecNumber evidence="3 6">1.1.1.133</ecNumber>
    </recommendedName>
</protein>
<comment type="similarity">
    <text evidence="2 6">Belongs to the dTDP-4-dehydrorhamnose reductase family.</text>
</comment>
<dbReference type="EMBL" id="JAAEDL010000012">
    <property type="protein sequence ID" value="MBR0681575.1"/>
    <property type="molecule type" value="Genomic_DNA"/>
</dbReference>
<dbReference type="Pfam" id="PF04321">
    <property type="entry name" value="RmlD_sub_bind"/>
    <property type="match status" value="1"/>
</dbReference>